<feature type="coiled-coil region" evidence="1">
    <location>
        <begin position="78"/>
        <end position="112"/>
    </location>
</feature>
<protein>
    <submittedName>
        <fullName evidence="2">Uncharacterized protein</fullName>
    </submittedName>
</protein>
<organism evidence="2 3">
    <name type="scientific">Bacillus phage vB_BcoS-136</name>
    <dbReference type="NCBI Taxonomy" id="2419619"/>
    <lineage>
        <taxon>Viruses</taxon>
        <taxon>Duplodnaviria</taxon>
        <taxon>Heunggongvirae</taxon>
        <taxon>Uroviricota</taxon>
        <taxon>Caudoviricetes</taxon>
        <taxon>Heleneionescovirinae</taxon>
        <taxon>Kenyattavirus</taxon>
        <taxon>Kenyattavirus kv136</taxon>
    </lineage>
</organism>
<keyword evidence="3" id="KW-1185">Reference proteome</keyword>
<evidence type="ECO:0000313" key="2">
    <source>
        <dbReference type="EMBL" id="AYP68331.1"/>
    </source>
</evidence>
<dbReference type="Proteomes" id="UP000274199">
    <property type="component" value="Segment"/>
</dbReference>
<reference evidence="2 3" key="1">
    <citation type="submission" date="2018-09" db="EMBL/GenBank/DDBJ databases">
        <title>Comparative Genomic Analysis of Eight Novel Haloalkaliphilic Bacteriophages from Lake Elmenteita, Kenya.</title>
        <authorList>
            <person name="Akhwale J.K."/>
        </authorList>
    </citation>
    <scope>NUCLEOTIDE SEQUENCE [LARGE SCALE GENOMIC DNA]</scope>
</reference>
<gene>
    <name evidence="2" type="ORF">vBBcoS136_00217</name>
</gene>
<keyword evidence="1" id="KW-0175">Coiled coil</keyword>
<evidence type="ECO:0000313" key="3">
    <source>
        <dbReference type="Proteomes" id="UP000274199"/>
    </source>
</evidence>
<dbReference type="EMBL" id="MH884508">
    <property type="protein sequence ID" value="AYP68331.1"/>
    <property type="molecule type" value="Genomic_DNA"/>
</dbReference>
<proteinExistence type="predicted"/>
<evidence type="ECO:0000256" key="1">
    <source>
        <dbReference type="SAM" id="Coils"/>
    </source>
</evidence>
<accession>A0A3G3BW84</accession>
<name>A0A3G3BW84_9CAUD</name>
<sequence>MGKSLRFSPITNCSIELDGVRHNIQVLTRDKLIALMVKLHAYEKSAKELKLLDHYTISGFSPSDWMGDIQSRINILSRAEEEKSLKAMEDKLLKLLSERKKVELEIDEIESMIKGI</sequence>